<evidence type="ECO:0000256" key="2">
    <source>
        <dbReference type="ARBA" id="ARBA00004991"/>
    </source>
</evidence>
<dbReference type="GeneTree" id="ENSGT00400000022168"/>
<comment type="pathway">
    <text evidence="2">Sphingolipid metabolism.</text>
</comment>
<dbReference type="Ensembl" id="ENSSHBT00005001543.1">
    <property type="protein sequence ID" value="ENSSHBP00005001282.1"/>
    <property type="gene ID" value="ENSSHBG00005001156.1"/>
</dbReference>
<keyword evidence="9" id="KW-1185">Reference proteome</keyword>
<keyword evidence="6" id="KW-1133">Transmembrane helix</keyword>
<proteinExistence type="inferred from homology"/>
<organism evidence="8 9">
    <name type="scientific">Strigops habroptila</name>
    <name type="common">Kakapo</name>
    <dbReference type="NCBI Taxonomy" id="2489341"/>
    <lineage>
        <taxon>Eukaryota</taxon>
        <taxon>Metazoa</taxon>
        <taxon>Chordata</taxon>
        <taxon>Craniata</taxon>
        <taxon>Vertebrata</taxon>
        <taxon>Euteleostomi</taxon>
        <taxon>Archelosauria</taxon>
        <taxon>Archosauria</taxon>
        <taxon>Dinosauria</taxon>
        <taxon>Saurischia</taxon>
        <taxon>Theropoda</taxon>
        <taxon>Coelurosauria</taxon>
        <taxon>Aves</taxon>
        <taxon>Neognathae</taxon>
        <taxon>Neoaves</taxon>
        <taxon>Telluraves</taxon>
        <taxon>Australaves</taxon>
        <taxon>Psittaciformes</taxon>
        <taxon>Psittacidae</taxon>
        <taxon>Strigops</taxon>
    </lineage>
</organism>
<dbReference type="PANTHER" id="PTHR16320">
    <property type="entry name" value="SPHINGOMYELINASE FAMILY MEMBER"/>
    <property type="match status" value="1"/>
</dbReference>
<protein>
    <recommendedName>
        <fullName evidence="4">sphingomyelin phosphodiesterase</fullName>
        <ecNumber evidence="4">3.1.4.12</ecNumber>
    </recommendedName>
</protein>
<dbReference type="Gene3D" id="3.60.10.10">
    <property type="entry name" value="Endonuclease/exonuclease/phosphatase"/>
    <property type="match status" value="1"/>
</dbReference>
<reference evidence="8 9" key="1">
    <citation type="submission" date="2019-11" db="EMBL/GenBank/DDBJ databases">
        <title>Strigops habroptila (kakapo) genome, bStrHab1, primary haplotype, v2.</title>
        <authorList>
            <person name="Jarvis E.D."/>
            <person name="Howard J."/>
            <person name="Rhie A."/>
            <person name="Phillippy A."/>
            <person name="Korlach J."/>
            <person name="Digby A."/>
            <person name="Iorns D."/>
            <person name="Eason D."/>
            <person name="Robertson B."/>
            <person name="Raemaekers T."/>
            <person name="Howe K."/>
            <person name="Lewin H."/>
            <person name="Damas J."/>
            <person name="Hastie A."/>
            <person name="Tracey A."/>
            <person name="Chow W."/>
            <person name="Fedrigo O."/>
        </authorList>
    </citation>
    <scope>NUCLEOTIDE SEQUENCE [LARGE SCALE GENOMIC DNA]</scope>
</reference>
<dbReference type="GO" id="GO:0016020">
    <property type="term" value="C:membrane"/>
    <property type="evidence" value="ECO:0007669"/>
    <property type="project" value="GOC"/>
</dbReference>
<dbReference type="AlphaFoldDB" id="A0A672TKQ4"/>
<dbReference type="SUPFAM" id="SSF56219">
    <property type="entry name" value="DNase I-like"/>
    <property type="match status" value="1"/>
</dbReference>
<dbReference type="Proteomes" id="UP000472266">
    <property type="component" value="Chromosome 1"/>
</dbReference>
<comment type="pathway">
    <text evidence="1">Lipid metabolism; sphingolipid metabolism.</text>
</comment>
<keyword evidence="6" id="KW-0472">Membrane</keyword>
<evidence type="ECO:0000313" key="8">
    <source>
        <dbReference type="Ensembl" id="ENSSHBP00005001282.1"/>
    </source>
</evidence>
<evidence type="ECO:0000256" key="5">
    <source>
        <dbReference type="ARBA" id="ARBA00022919"/>
    </source>
</evidence>
<feature type="domain" description="Endonuclease/exonuclease/phosphatase" evidence="7">
    <location>
        <begin position="185"/>
        <end position="459"/>
    </location>
</feature>
<dbReference type="InterPro" id="IPR005135">
    <property type="entry name" value="Endo/exonuclease/phosphatase"/>
</dbReference>
<keyword evidence="6" id="KW-0812">Transmembrane</keyword>
<evidence type="ECO:0000313" key="9">
    <source>
        <dbReference type="Proteomes" id="UP000472266"/>
    </source>
</evidence>
<dbReference type="GO" id="GO:0005737">
    <property type="term" value="C:cytoplasm"/>
    <property type="evidence" value="ECO:0007669"/>
    <property type="project" value="TreeGrafter"/>
</dbReference>
<dbReference type="InterPro" id="IPR036691">
    <property type="entry name" value="Endo/exonu/phosph_ase_sf"/>
</dbReference>
<evidence type="ECO:0000256" key="6">
    <source>
        <dbReference type="SAM" id="Phobius"/>
    </source>
</evidence>
<comment type="similarity">
    <text evidence="3">Belongs to the neutral sphingomyelinase family.</text>
</comment>
<reference evidence="8" key="2">
    <citation type="submission" date="2025-08" db="UniProtKB">
        <authorList>
            <consortium name="Ensembl"/>
        </authorList>
    </citation>
    <scope>IDENTIFICATION</scope>
</reference>
<dbReference type="PANTHER" id="PTHR16320:SF9">
    <property type="entry name" value="SPHINGOMYELIN PHOSPHODIESTERASE 5"/>
    <property type="match status" value="1"/>
</dbReference>
<dbReference type="Pfam" id="PF03372">
    <property type="entry name" value="Exo_endo_phos"/>
    <property type="match status" value="1"/>
</dbReference>
<keyword evidence="5" id="KW-0746">Sphingolipid metabolism</keyword>
<dbReference type="EC" id="3.1.4.12" evidence="4"/>
<sequence length="473" mass="50840">VSPGAAPAARPAMPLPESPFRSPALAALDAAARALLAPGFWALNQLLDLRPTTAERRRRRQSPCGWCRGCAAWALAGPVLAVLLLLSLPVTALGLLLWLPLQAARSPFVYQHTAAAAPAKPWDLRQRRTFTFLSANLCLLPSGLAKFSNLGQTPQRAADIARRLVPAAPDPDKLPPPLSESFPPDADILCLQEVFDAAAATCLRRRLGRVFPHIISEVGTGGLCRGRLRLLGSGLFLASRFPVLAAAFHSFPNGAREDAMADKGLLLVQVLLGSARHRRVVGYIGCTHLQAPAGDGAVREAQLTLALRWLQQFQQEQEQSGDVVAFDVLCGDLNFDNCSRADQLNQRHQLFKVYQDPCRRAPGQDEPWAIGGTAPPPSPARGTVGLQVVARTLSSPSGRRQFLAGPILTSGQPDATFPGPWRGRRLDYVVFRPPPMTPLSPQDVAAVSFITRLAMCSDHLPVALSLHVVPGAP</sequence>
<accession>A0A672TKQ4</accession>
<dbReference type="GO" id="GO:0004767">
    <property type="term" value="F:sphingomyelin phosphodiesterase activity"/>
    <property type="evidence" value="ECO:0007669"/>
    <property type="project" value="UniProtKB-EC"/>
</dbReference>
<evidence type="ECO:0000259" key="7">
    <source>
        <dbReference type="Pfam" id="PF03372"/>
    </source>
</evidence>
<evidence type="ECO:0000256" key="4">
    <source>
        <dbReference type="ARBA" id="ARBA00012369"/>
    </source>
</evidence>
<gene>
    <name evidence="8" type="primary">LOC115614391</name>
</gene>
<keyword evidence="5" id="KW-0443">Lipid metabolism</keyword>
<dbReference type="GO" id="GO:0006684">
    <property type="term" value="P:sphingomyelin metabolic process"/>
    <property type="evidence" value="ECO:0007669"/>
    <property type="project" value="TreeGrafter"/>
</dbReference>
<name>A0A672TKQ4_STRHB</name>
<dbReference type="InterPro" id="IPR038772">
    <property type="entry name" value="Sph/SMPD2-like"/>
</dbReference>
<reference evidence="8" key="3">
    <citation type="submission" date="2025-09" db="UniProtKB">
        <authorList>
            <consortium name="Ensembl"/>
        </authorList>
    </citation>
    <scope>IDENTIFICATION</scope>
</reference>
<evidence type="ECO:0000256" key="3">
    <source>
        <dbReference type="ARBA" id="ARBA00006335"/>
    </source>
</evidence>
<feature type="transmembrane region" description="Helical" evidence="6">
    <location>
        <begin position="70"/>
        <end position="99"/>
    </location>
</feature>
<evidence type="ECO:0000256" key="1">
    <source>
        <dbReference type="ARBA" id="ARBA00004760"/>
    </source>
</evidence>